<protein>
    <submittedName>
        <fullName evidence="2">(wild Malaysian banana) hypothetical protein</fullName>
    </submittedName>
</protein>
<accession>A0A804HT59</accession>
<gene>
    <name evidence="2" type="ORF">GSMUA_295890.1</name>
</gene>
<dbReference type="EnsemblPlants" id="Ma01_t12090.1">
    <property type="protein sequence ID" value="Ma01_p12090.1"/>
    <property type="gene ID" value="Ma01_g12090"/>
</dbReference>
<dbReference type="Proteomes" id="UP000012960">
    <property type="component" value="Unplaced"/>
</dbReference>
<dbReference type="EMBL" id="HG996466">
    <property type="protein sequence ID" value="CAG1859294.1"/>
    <property type="molecule type" value="Genomic_DNA"/>
</dbReference>
<feature type="transmembrane region" description="Helical" evidence="1">
    <location>
        <begin position="6"/>
        <end position="30"/>
    </location>
</feature>
<name>A0A804HT59_MUSAM</name>
<dbReference type="Gramene" id="Ma01_t12090.1">
    <property type="protein sequence ID" value="Ma01_p12090.1"/>
    <property type="gene ID" value="Ma01_g12090"/>
</dbReference>
<keyword evidence="1" id="KW-1133">Transmembrane helix</keyword>
<keyword evidence="1" id="KW-0472">Membrane</keyword>
<reference evidence="2" key="1">
    <citation type="submission" date="2021-03" db="EMBL/GenBank/DDBJ databases">
        <authorList>
            <consortium name="Genoscope - CEA"/>
            <person name="William W."/>
        </authorList>
    </citation>
    <scope>NUCLEOTIDE SEQUENCE</scope>
    <source>
        <strain evidence="2">Doubled-haploid Pahang</strain>
    </source>
</reference>
<keyword evidence="1" id="KW-0812">Transmembrane</keyword>
<evidence type="ECO:0000313" key="2">
    <source>
        <dbReference type="EMBL" id="CAG1859294.1"/>
    </source>
</evidence>
<proteinExistence type="predicted"/>
<evidence type="ECO:0000256" key="1">
    <source>
        <dbReference type="SAM" id="Phobius"/>
    </source>
</evidence>
<reference evidence="3" key="2">
    <citation type="submission" date="2021-05" db="UniProtKB">
        <authorList>
            <consortium name="EnsemblPlants"/>
        </authorList>
    </citation>
    <scope>IDENTIFICATION</scope>
    <source>
        <strain evidence="3">subsp. malaccensis</strain>
    </source>
</reference>
<sequence length="110" mass="12659">MAAAAAIDIFIPILRFLLCFVVTIPAILSWRVVPVAVPRHLYAAFSEADRGHGLRRRAPHPPLRRRHHLLHWLRLSHRMIRAPSINRPLPSPLRSSCNRYHISHFHGSMS</sequence>
<organism evidence="3 4">
    <name type="scientific">Musa acuminata subsp. malaccensis</name>
    <name type="common">Wild banana</name>
    <name type="synonym">Musa malaccensis</name>
    <dbReference type="NCBI Taxonomy" id="214687"/>
    <lineage>
        <taxon>Eukaryota</taxon>
        <taxon>Viridiplantae</taxon>
        <taxon>Streptophyta</taxon>
        <taxon>Embryophyta</taxon>
        <taxon>Tracheophyta</taxon>
        <taxon>Spermatophyta</taxon>
        <taxon>Magnoliopsida</taxon>
        <taxon>Liliopsida</taxon>
        <taxon>Zingiberales</taxon>
        <taxon>Musaceae</taxon>
        <taxon>Musa</taxon>
    </lineage>
</organism>
<evidence type="ECO:0000313" key="3">
    <source>
        <dbReference type="EnsemblPlants" id="Ma01_p12090.1"/>
    </source>
</evidence>
<keyword evidence="4" id="KW-1185">Reference proteome</keyword>
<evidence type="ECO:0000313" key="4">
    <source>
        <dbReference type="Proteomes" id="UP000012960"/>
    </source>
</evidence>
<dbReference type="InParanoid" id="A0A804HT59"/>
<dbReference type="AlphaFoldDB" id="A0A804HT59"/>